<dbReference type="InterPro" id="IPR005358">
    <property type="entry name" value="Puta_zinc/iron-chelating_dom"/>
</dbReference>
<evidence type="ECO:0000313" key="2">
    <source>
        <dbReference type="Proteomes" id="UP000010824"/>
    </source>
</evidence>
<evidence type="ECO:0000313" key="1">
    <source>
        <dbReference type="EMBL" id="AGB03874.1"/>
    </source>
</evidence>
<sequence>MNDYRMAKFTCDSCGKCCSSFGSFISIERQLNDRDYYCRYSLTRDLFPVHVNREYAGEVSDRYSAQSGTSASPGKKPCPFLCRKSGGDGFDCAIYDSRPPACRDFRCYRMLVYDRENQLIGKVIGAGEIGTSDDTLARLWREELAPLPHAHPPGGNDPAWVKKVTAILAAHAFRGDAVE</sequence>
<dbReference type="OrthoDB" id="36424at2157"/>
<dbReference type="GeneID" id="14308678"/>
<dbReference type="eggNOG" id="arCOG05293">
    <property type="taxonomic scope" value="Archaea"/>
</dbReference>
<dbReference type="RefSeq" id="WP_015286836.1">
    <property type="nucleotide sequence ID" value="NC_019943.1"/>
</dbReference>
<proteinExistence type="predicted"/>
<dbReference type="Pfam" id="PF03692">
    <property type="entry name" value="CxxCxxCC"/>
    <property type="match status" value="1"/>
</dbReference>
<dbReference type="InParanoid" id="L0HLD9"/>
<dbReference type="AlphaFoldDB" id="L0HLD9"/>
<reference evidence="2" key="1">
    <citation type="submission" date="2011-12" db="EMBL/GenBank/DDBJ databases">
        <title>Complete sequence of Methanoregula formicicum SMSP.</title>
        <authorList>
            <person name="Lucas S."/>
            <person name="Han J."/>
            <person name="Lapidus A."/>
            <person name="Cheng J.-F."/>
            <person name="Goodwin L."/>
            <person name="Pitluck S."/>
            <person name="Peters L."/>
            <person name="Ovchinnikova G."/>
            <person name="Teshima H."/>
            <person name="Detter J.C."/>
            <person name="Han C."/>
            <person name="Tapia R."/>
            <person name="Land M."/>
            <person name="Hauser L."/>
            <person name="Kyrpides N."/>
            <person name="Ivanova N."/>
            <person name="Pagani I."/>
            <person name="Imachi H."/>
            <person name="Tamaki H."/>
            <person name="Sekiguchi Y."/>
            <person name="Kamagata Y."/>
            <person name="Cadillo-Quiroz H."/>
            <person name="Zinder S."/>
            <person name="Liu W.-T."/>
            <person name="Woyke T."/>
        </authorList>
    </citation>
    <scope>NUCLEOTIDE SEQUENCE [LARGE SCALE GENOMIC DNA]</scope>
    <source>
        <strain evidence="2">DSM 22288 / NBRC 105244 / SMSP</strain>
    </source>
</reference>
<organism evidence="1 2">
    <name type="scientific">Methanoregula formicica (strain DSM 22288 / NBRC 105244 / SMSP)</name>
    <dbReference type="NCBI Taxonomy" id="593750"/>
    <lineage>
        <taxon>Archaea</taxon>
        <taxon>Methanobacteriati</taxon>
        <taxon>Methanobacteriota</taxon>
        <taxon>Stenosarchaea group</taxon>
        <taxon>Methanomicrobia</taxon>
        <taxon>Methanomicrobiales</taxon>
        <taxon>Methanoregulaceae</taxon>
        <taxon>Methanoregula</taxon>
    </lineage>
</organism>
<accession>L0HLD9</accession>
<protein>
    <submittedName>
        <fullName evidence="1">Putative Fe-S oxidoreductase</fullName>
    </submittedName>
</protein>
<keyword evidence="2" id="KW-1185">Reference proteome</keyword>
<dbReference type="EMBL" id="CP003167">
    <property type="protein sequence ID" value="AGB03874.1"/>
    <property type="molecule type" value="Genomic_DNA"/>
</dbReference>
<name>L0HLD9_METFS</name>
<dbReference type="HOGENOM" id="CLU_1648320_0_0_2"/>
<dbReference type="KEGG" id="mfo:Metfor_2894"/>
<gene>
    <name evidence="1" type="ordered locus">Metfor_2894</name>
</gene>
<reference evidence="1 2" key="2">
    <citation type="journal article" date="2014" name="Genome Announc.">
        <title>Complete Genome Sequence of Methanoregula formicica SMSPT, a Mesophilic Hydrogenotrophic Methanogen Isolated from a Methanogenic Upflow Anaerobic Sludge Blanket Reactor.</title>
        <authorList>
            <person name="Yamamoto K."/>
            <person name="Tamaki H."/>
            <person name="Cadillo-Quiroz H."/>
            <person name="Imachi H."/>
            <person name="Kyrpides N."/>
            <person name="Woyke T."/>
            <person name="Goodwin L."/>
            <person name="Zinder S.H."/>
            <person name="Kamagata Y."/>
            <person name="Liu W.T."/>
        </authorList>
    </citation>
    <scope>NUCLEOTIDE SEQUENCE [LARGE SCALE GENOMIC DNA]</scope>
    <source>
        <strain evidence="2">DSM 22288 / NBRC 105244 / SMSP</strain>
    </source>
</reference>
<dbReference type="Proteomes" id="UP000010824">
    <property type="component" value="Chromosome"/>
</dbReference>